<dbReference type="AlphaFoldDB" id="A0A7R9IYP1"/>
<organism evidence="2">
    <name type="scientific">Timema californicum</name>
    <name type="common">California timema</name>
    <name type="synonym">Walking stick</name>
    <dbReference type="NCBI Taxonomy" id="61474"/>
    <lineage>
        <taxon>Eukaryota</taxon>
        <taxon>Metazoa</taxon>
        <taxon>Ecdysozoa</taxon>
        <taxon>Arthropoda</taxon>
        <taxon>Hexapoda</taxon>
        <taxon>Insecta</taxon>
        <taxon>Pterygota</taxon>
        <taxon>Neoptera</taxon>
        <taxon>Polyneoptera</taxon>
        <taxon>Phasmatodea</taxon>
        <taxon>Timematodea</taxon>
        <taxon>Timematoidea</taxon>
        <taxon>Timematidae</taxon>
        <taxon>Timema</taxon>
    </lineage>
</organism>
<name>A0A7R9IYP1_TIMCA</name>
<evidence type="ECO:0000256" key="1">
    <source>
        <dbReference type="SAM" id="MobiDB-lite"/>
    </source>
</evidence>
<evidence type="ECO:0000313" key="2">
    <source>
        <dbReference type="EMBL" id="CAD7569124.1"/>
    </source>
</evidence>
<reference evidence="2" key="1">
    <citation type="submission" date="2020-11" db="EMBL/GenBank/DDBJ databases">
        <authorList>
            <person name="Tran Van P."/>
        </authorList>
    </citation>
    <scope>NUCLEOTIDE SEQUENCE</scope>
</reference>
<accession>A0A7R9IYP1</accession>
<dbReference type="EMBL" id="OE179550">
    <property type="protein sequence ID" value="CAD7569124.1"/>
    <property type="molecule type" value="Genomic_DNA"/>
</dbReference>
<sequence length="28" mass="2988">MTMDVKAETQKNTSPQDCAGCGKKITDS</sequence>
<proteinExistence type="predicted"/>
<feature type="region of interest" description="Disordered" evidence="1">
    <location>
        <begin position="1"/>
        <end position="28"/>
    </location>
</feature>
<gene>
    <name evidence="2" type="ORF">TCMB3V08_LOCUS1874</name>
</gene>
<protein>
    <submittedName>
        <fullName evidence="2">(California timema) hypothetical protein</fullName>
    </submittedName>
</protein>